<dbReference type="GO" id="GO:0003677">
    <property type="term" value="F:DNA binding"/>
    <property type="evidence" value="ECO:0007669"/>
    <property type="project" value="InterPro"/>
</dbReference>
<dbReference type="CDD" id="cd18793">
    <property type="entry name" value="SF2_C_SNF"/>
    <property type="match status" value="1"/>
</dbReference>
<feature type="domain" description="Helicase C-terminal" evidence="4">
    <location>
        <begin position="1601"/>
        <end position="1760"/>
    </location>
</feature>
<protein>
    <submittedName>
        <fullName evidence="5">DEAD/DEAH box helicase domain protein</fullName>
    </submittedName>
</protein>
<gene>
    <name evidence="5" type="ORF">IV203_038282</name>
</gene>
<dbReference type="InterPro" id="IPR044972">
    <property type="entry name" value="Mot1"/>
</dbReference>
<dbReference type="Pfam" id="PF00176">
    <property type="entry name" value="SNF2-rel_dom"/>
    <property type="match status" value="1"/>
</dbReference>
<dbReference type="InterPro" id="IPR000330">
    <property type="entry name" value="SNF2_N"/>
</dbReference>
<dbReference type="PROSITE" id="PS51194">
    <property type="entry name" value="HELICASE_CTER"/>
    <property type="match status" value="1"/>
</dbReference>
<dbReference type="Pfam" id="PF00271">
    <property type="entry name" value="Helicase_C"/>
    <property type="match status" value="1"/>
</dbReference>
<organism evidence="5 6">
    <name type="scientific">Nitzschia inconspicua</name>
    <dbReference type="NCBI Taxonomy" id="303405"/>
    <lineage>
        <taxon>Eukaryota</taxon>
        <taxon>Sar</taxon>
        <taxon>Stramenopiles</taxon>
        <taxon>Ochrophyta</taxon>
        <taxon>Bacillariophyta</taxon>
        <taxon>Bacillariophyceae</taxon>
        <taxon>Bacillariophycidae</taxon>
        <taxon>Bacillariales</taxon>
        <taxon>Bacillariaceae</taxon>
        <taxon>Nitzschia</taxon>
    </lineage>
</organism>
<sequence>MSKKRPHTEESHASDSLIRDSSNNPSGGYYCDQSGHQTQLSSDHDVSLLTPQTLRLLKLIKDGSEDHARSAAEQLQEISKQNSSPTVLWDILGRLQGFLISPHWYTRRNAQLAMEGVARNLPVADQASFLQASHTRAEFEHYGDGKGSSSSHSPSWLRLEVVKDHLPVILQQGRKLMSGPESKFQVQLEDQQLEYLSNTKEEGYSSEDTFCFRRLEMQRQILSRRLGLSGVMTTNTSGVETKFQSELVIESMEAMKVENNVGGSCKPRKKQKEDPKHINTTYDTPISIRSLLVREIRQQQHHYSRRGHTSKDLSHRNPQALLAGELVYRMFDPSWFVRHGSLMGILALLRTWNLCQGCDNNQFGTWPHEILARSICILALDRFGDFSGTSTEAYSGSMVAPVREMAGQVFSVVFCMAPNELQQQANAILVNLTKSEEWEVRHGALLALKYQLSLIYSTNTIYEKRQIPLESNAINIAMTSLQDSSDDVQAVSAQILLRRARRQVMGERTEVHAFRSQVGKLAWEVLKTTRPFSSSLEDLIALFTQTTLMHFESASKDILRDGTLLDTIVLVFTELCALLDSEYINVKISIVHAIGLLGTFIPITIASWQSSSDLSAATPVEKKPPSGNVCIPFSFKTCYCDMVKTIYDLLSHYCDVLFENGDEEDVKVLVRECSETWKTLLSVHYEILPVHDALRHNLEEYILADFFSLSRDSTRSNMSLNKASGNEKITGRMDVAQWLANFWAPSCEPSCVDHSFELLQFFLHSGLESPLLHHCEASCCLIHALLKAEVLNASLRNILQACIGKMQASLSGGPTCLHYDYSNEKDINLILQCFGSGCRSIDSSIETGVGLKAAKNLCESWHQLIRSPSGCESVSLTVESMRLKSFIAGTIISGGAELLPKKLTLLVRPLMTSLQNEVEPSWRNINCGFMGDFLLVLRQPVPSERVEGLQKTFGKVMDRLCMLVTALSEPVSSSASRVIGLFSRHISSEESLFTCNSLWEILSPLLGSWDEVEISARKASLSLLQAVCQDLYPEAKITKTVIETFCPALIFVGCEDEQSELQVSSIKIVVRLCSCNCHLGLENTLPALIKYLNDGKEHTKRSRACRFLKEIIDGVACPSALSPFVRTLLPIAMSLMTDWVKETAMIAASLFSRLVQVAPLVKDLDTSTDSELNAGSFDLVINHLIHGKRLPECDIPDILTNHLSESGIVLRDYQVEGVSWLRFLHSVKLNGALCDSMGLGKTATALIVIALSHLSGNDSQDSGKKSLIVCPSSVVGHWMNEIKRFLPTAAAFNAVSLTGTMKQRKAIFGEGEKQYNLIVTSYAVLRSDIEKLSELDWTYVVLDEGHLLKNPKTATARASKRLKSCHKIVLSGTPVQNNVKDVWAIFDFLMPHFLGSHEYFSKEFAGPISKGQKLDSKAEDVAAGIEKLKQLHQQVLPFILRREKNQVLKELPPKIVTRIPCIMSPLQQNLYRHFCCGALGKEALTALNDYMSSVSKNDNIASSHLGKNVLRSLLYLRLLCTHPWLVRSRSDPSAGQAVSFCNIEASGKFVALLEILRECGIIREEHTAADNDSSLLYCEKSVGEYCGGDEYEQIIRDSENGLDDHLRQYHCPDSSKCLIFAQFVDSLDIVEEVLLRRHLPRSSYLRLDGRVPTSKRAEVVDTFNHHEGIKILLLTSKVGGLGLNLTAADTVIFLEHDWNPHVDLQAMDRAHRLGQKKTVHVYQLITENSIEEKTLAIHDKKMAMSKTIISTENSSLYSLGTERLLDIFQFRSELARGSVSVTGFEDNLDALVERYNDEYQALSIDDFVKSFRPEN</sequence>
<dbReference type="EMBL" id="JAGRRH010000009">
    <property type="protein sequence ID" value="KAG7365079.1"/>
    <property type="molecule type" value="Genomic_DNA"/>
</dbReference>
<reference evidence="5" key="1">
    <citation type="journal article" date="2021" name="Sci. Rep.">
        <title>Diploid genomic architecture of Nitzschia inconspicua, an elite biomass production diatom.</title>
        <authorList>
            <person name="Oliver A."/>
            <person name="Podell S."/>
            <person name="Pinowska A."/>
            <person name="Traller J.C."/>
            <person name="Smith S.R."/>
            <person name="McClure R."/>
            <person name="Beliaev A."/>
            <person name="Bohutskyi P."/>
            <person name="Hill E.A."/>
            <person name="Rabines A."/>
            <person name="Zheng H."/>
            <person name="Allen L.Z."/>
            <person name="Kuo A."/>
            <person name="Grigoriev I.V."/>
            <person name="Allen A.E."/>
            <person name="Hazlebeck D."/>
            <person name="Allen E.E."/>
        </authorList>
    </citation>
    <scope>NUCLEOTIDE SEQUENCE</scope>
    <source>
        <strain evidence="5">Hildebrandi</strain>
    </source>
</reference>
<dbReference type="OrthoDB" id="10252227at2759"/>
<evidence type="ECO:0000259" key="3">
    <source>
        <dbReference type="PROSITE" id="PS51192"/>
    </source>
</evidence>
<dbReference type="SMART" id="SM00487">
    <property type="entry name" value="DEXDc"/>
    <property type="match status" value="1"/>
</dbReference>
<comment type="caution">
    <text evidence="5">The sequence shown here is derived from an EMBL/GenBank/DDBJ whole genome shotgun (WGS) entry which is preliminary data.</text>
</comment>
<dbReference type="PANTHER" id="PTHR36498">
    <property type="entry name" value="TATA-BINDING PROTEIN-ASSOCIATED FACTOR 172"/>
    <property type="match status" value="1"/>
</dbReference>
<dbReference type="GO" id="GO:0017025">
    <property type="term" value="F:TBP-class protein binding"/>
    <property type="evidence" value="ECO:0007669"/>
    <property type="project" value="InterPro"/>
</dbReference>
<name>A0A9K3LNM7_9STRA</name>
<dbReference type="InterPro" id="IPR001650">
    <property type="entry name" value="Helicase_C-like"/>
</dbReference>
<dbReference type="GO" id="GO:0016887">
    <property type="term" value="F:ATP hydrolysis activity"/>
    <property type="evidence" value="ECO:0007669"/>
    <property type="project" value="InterPro"/>
</dbReference>
<reference evidence="5" key="2">
    <citation type="submission" date="2021-04" db="EMBL/GenBank/DDBJ databases">
        <authorList>
            <person name="Podell S."/>
        </authorList>
    </citation>
    <scope>NUCLEOTIDE SEQUENCE</scope>
    <source>
        <strain evidence="5">Hildebrandi</strain>
    </source>
</reference>
<evidence type="ECO:0000256" key="1">
    <source>
        <dbReference type="ARBA" id="ARBA00022801"/>
    </source>
</evidence>
<keyword evidence="1" id="KW-0378">Hydrolase</keyword>
<dbReference type="InterPro" id="IPR049730">
    <property type="entry name" value="SNF2/RAD54-like_C"/>
</dbReference>
<keyword evidence="5" id="KW-0547">Nucleotide-binding</keyword>
<accession>A0A9K3LNM7</accession>
<evidence type="ECO:0000256" key="2">
    <source>
        <dbReference type="SAM" id="MobiDB-lite"/>
    </source>
</evidence>
<keyword evidence="5" id="KW-0347">Helicase</keyword>
<dbReference type="PANTHER" id="PTHR36498:SF1">
    <property type="entry name" value="TATA-BINDING PROTEIN-ASSOCIATED FACTOR 172"/>
    <property type="match status" value="1"/>
</dbReference>
<feature type="domain" description="Helicase ATP-binding" evidence="3">
    <location>
        <begin position="1222"/>
        <end position="1392"/>
    </location>
</feature>
<proteinExistence type="predicted"/>
<evidence type="ECO:0000313" key="5">
    <source>
        <dbReference type="EMBL" id="KAG7365079.1"/>
    </source>
</evidence>
<evidence type="ECO:0000259" key="4">
    <source>
        <dbReference type="PROSITE" id="PS51194"/>
    </source>
</evidence>
<keyword evidence="6" id="KW-1185">Reference proteome</keyword>
<feature type="region of interest" description="Disordered" evidence="2">
    <location>
        <begin position="260"/>
        <end position="280"/>
    </location>
</feature>
<dbReference type="Proteomes" id="UP000693970">
    <property type="component" value="Unassembled WGS sequence"/>
</dbReference>
<dbReference type="PROSITE" id="PS51192">
    <property type="entry name" value="HELICASE_ATP_BIND_1"/>
    <property type="match status" value="1"/>
</dbReference>
<evidence type="ECO:0000313" key="6">
    <source>
        <dbReference type="Proteomes" id="UP000693970"/>
    </source>
</evidence>
<dbReference type="InterPro" id="IPR014001">
    <property type="entry name" value="Helicase_ATP-bd"/>
</dbReference>
<dbReference type="GO" id="GO:0005524">
    <property type="term" value="F:ATP binding"/>
    <property type="evidence" value="ECO:0007669"/>
    <property type="project" value="InterPro"/>
</dbReference>
<dbReference type="GO" id="GO:0004386">
    <property type="term" value="F:helicase activity"/>
    <property type="evidence" value="ECO:0007669"/>
    <property type="project" value="UniProtKB-KW"/>
</dbReference>
<feature type="region of interest" description="Disordered" evidence="2">
    <location>
        <begin position="1"/>
        <end position="44"/>
    </location>
</feature>
<dbReference type="SMART" id="SM00490">
    <property type="entry name" value="HELICc"/>
    <property type="match status" value="1"/>
</dbReference>
<keyword evidence="5" id="KW-0067">ATP-binding</keyword>